<evidence type="ECO:0000313" key="2">
    <source>
        <dbReference type="EMBL" id="KEP53010.1"/>
    </source>
</evidence>
<keyword evidence="3" id="KW-1185">Reference proteome</keyword>
<comment type="caution">
    <text evidence="2">The sequence shown here is derived from an EMBL/GenBank/DDBJ whole genome shotgun (WGS) entry which is preliminary data.</text>
</comment>
<dbReference type="AlphaFoldDB" id="A0A074S5X2"/>
<sequence>MNFNPHTHIKMSQNGTQTHSHSHFSSRDNRIQTGPGAQFSKNGIQAATQITSWIHYHGFSVQKHLSSFTEKRINPGLYHNSGTGLFDGAPVDFGRPLSTHSGHISPSDELE</sequence>
<evidence type="ECO:0000313" key="3">
    <source>
        <dbReference type="Proteomes" id="UP000027456"/>
    </source>
</evidence>
<protein>
    <submittedName>
        <fullName evidence="2">Uncharacterized protein</fullName>
    </submittedName>
</protein>
<organism evidence="2 3">
    <name type="scientific">Rhizoctonia solani 123E</name>
    <dbReference type="NCBI Taxonomy" id="1423351"/>
    <lineage>
        <taxon>Eukaryota</taxon>
        <taxon>Fungi</taxon>
        <taxon>Dikarya</taxon>
        <taxon>Basidiomycota</taxon>
        <taxon>Agaricomycotina</taxon>
        <taxon>Agaricomycetes</taxon>
        <taxon>Cantharellales</taxon>
        <taxon>Ceratobasidiaceae</taxon>
        <taxon>Rhizoctonia</taxon>
    </lineage>
</organism>
<dbReference type="EMBL" id="AZST01000077">
    <property type="protein sequence ID" value="KEP53010.1"/>
    <property type="molecule type" value="Genomic_DNA"/>
</dbReference>
<proteinExistence type="predicted"/>
<gene>
    <name evidence="2" type="ORF">V565_036650</name>
</gene>
<dbReference type="HOGENOM" id="CLU_2159840_0_0_1"/>
<accession>A0A074S5X2</accession>
<dbReference type="Proteomes" id="UP000027456">
    <property type="component" value="Unassembled WGS sequence"/>
</dbReference>
<evidence type="ECO:0000256" key="1">
    <source>
        <dbReference type="SAM" id="MobiDB-lite"/>
    </source>
</evidence>
<reference evidence="2 3" key="1">
    <citation type="submission" date="2013-12" db="EMBL/GenBank/DDBJ databases">
        <authorList>
            <person name="Cubeta M."/>
            <person name="Pakala S."/>
            <person name="Fedorova N."/>
            <person name="Thomas E."/>
            <person name="Dean R."/>
            <person name="Jabaji S."/>
            <person name="Neate S."/>
            <person name="Toda T."/>
            <person name="Tavantzis S."/>
            <person name="Vilgalys R."/>
            <person name="Bharathan N."/>
            <person name="Pakala S."/>
            <person name="Losada L.S."/>
            <person name="Zafar N."/>
            <person name="Nierman W."/>
        </authorList>
    </citation>
    <scope>NUCLEOTIDE SEQUENCE [LARGE SCALE GENOMIC DNA]</scope>
    <source>
        <strain evidence="2 3">123E</strain>
    </source>
</reference>
<name>A0A074S5X2_9AGAM</name>
<feature type="region of interest" description="Disordered" evidence="1">
    <location>
        <begin position="1"/>
        <end position="39"/>
    </location>
</feature>
<feature type="compositionally biased region" description="Polar residues" evidence="1">
    <location>
        <begin position="1"/>
        <end position="19"/>
    </location>
</feature>